<evidence type="ECO:0000313" key="2">
    <source>
        <dbReference type="EMBL" id="KAJ7619060.1"/>
    </source>
</evidence>
<sequence length="215" mass="24637">MFDVQFRQKDVEDLPTDLISFAFDVRRAIPTQGLIFRRERRRIRTSRANERGRLRSGDDDDAGDVMTTPSPIQRDVLGRGAGREEKEYIQEYWEWDSPFLNHDAVANVVKFGEKMLWKPWLKRLAAAGLFLAWPGRLAEPSRAAAALLTAPFLPRRESNPRPISVPVHQMEEEVSELIEQCTVYVTEVSKINLDGEHSITGAAWFSDDDLRNRAL</sequence>
<gene>
    <name evidence="2" type="ORF">B0H17DRAFT_1152156</name>
</gene>
<keyword evidence="3" id="KW-1185">Reference proteome</keyword>
<proteinExistence type="predicted"/>
<dbReference type="Proteomes" id="UP001221757">
    <property type="component" value="Unassembled WGS sequence"/>
</dbReference>
<evidence type="ECO:0000256" key="1">
    <source>
        <dbReference type="SAM" id="MobiDB-lite"/>
    </source>
</evidence>
<dbReference type="EMBL" id="JARKIE010000723">
    <property type="protein sequence ID" value="KAJ7619060.1"/>
    <property type="molecule type" value="Genomic_DNA"/>
</dbReference>
<reference evidence="2" key="1">
    <citation type="submission" date="2023-03" db="EMBL/GenBank/DDBJ databases">
        <title>Massive genome expansion in bonnet fungi (Mycena s.s.) driven by repeated elements and novel gene families across ecological guilds.</title>
        <authorList>
            <consortium name="Lawrence Berkeley National Laboratory"/>
            <person name="Harder C.B."/>
            <person name="Miyauchi S."/>
            <person name="Viragh M."/>
            <person name="Kuo A."/>
            <person name="Thoen E."/>
            <person name="Andreopoulos B."/>
            <person name="Lu D."/>
            <person name="Skrede I."/>
            <person name="Drula E."/>
            <person name="Henrissat B."/>
            <person name="Morin E."/>
            <person name="Kohler A."/>
            <person name="Barry K."/>
            <person name="LaButti K."/>
            <person name="Morin E."/>
            <person name="Salamov A."/>
            <person name="Lipzen A."/>
            <person name="Mereny Z."/>
            <person name="Hegedus B."/>
            <person name="Baldrian P."/>
            <person name="Stursova M."/>
            <person name="Weitz H."/>
            <person name="Taylor A."/>
            <person name="Grigoriev I.V."/>
            <person name="Nagy L.G."/>
            <person name="Martin F."/>
            <person name="Kauserud H."/>
        </authorList>
    </citation>
    <scope>NUCLEOTIDE SEQUENCE</scope>
    <source>
        <strain evidence="2">CBHHK067</strain>
    </source>
</reference>
<feature type="region of interest" description="Disordered" evidence="1">
    <location>
        <begin position="47"/>
        <end position="73"/>
    </location>
</feature>
<feature type="compositionally biased region" description="Basic and acidic residues" evidence="1">
    <location>
        <begin position="47"/>
        <end position="57"/>
    </location>
</feature>
<organism evidence="2 3">
    <name type="scientific">Mycena rosella</name>
    <name type="common">Pink bonnet</name>
    <name type="synonym">Agaricus rosellus</name>
    <dbReference type="NCBI Taxonomy" id="1033263"/>
    <lineage>
        <taxon>Eukaryota</taxon>
        <taxon>Fungi</taxon>
        <taxon>Dikarya</taxon>
        <taxon>Basidiomycota</taxon>
        <taxon>Agaricomycotina</taxon>
        <taxon>Agaricomycetes</taxon>
        <taxon>Agaricomycetidae</taxon>
        <taxon>Agaricales</taxon>
        <taxon>Marasmiineae</taxon>
        <taxon>Mycenaceae</taxon>
        <taxon>Mycena</taxon>
    </lineage>
</organism>
<comment type="caution">
    <text evidence="2">The sequence shown here is derived from an EMBL/GenBank/DDBJ whole genome shotgun (WGS) entry which is preliminary data.</text>
</comment>
<protein>
    <submittedName>
        <fullName evidence="2">Uncharacterized protein</fullName>
    </submittedName>
</protein>
<accession>A0AAD7BF06</accession>
<dbReference type="AlphaFoldDB" id="A0AAD7BF06"/>
<name>A0AAD7BF06_MYCRO</name>
<evidence type="ECO:0000313" key="3">
    <source>
        <dbReference type="Proteomes" id="UP001221757"/>
    </source>
</evidence>